<dbReference type="AlphaFoldDB" id="A0A2T5ILU5"/>
<evidence type="ECO:0000256" key="1">
    <source>
        <dbReference type="SAM" id="MobiDB-lite"/>
    </source>
</evidence>
<feature type="compositionally biased region" description="Basic and acidic residues" evidence="1">
    <location>
        <begin position="252"/>
        <end position="264"/>
    </location>
</feature>
<comment type="caution">
    <text evidence="2">The sequence shown here is derived from an EMBL/GenBank/DDBJ whole genome shotgun (WGS) entry which is preliminary data.</text>
</comment>
<dbReference type="RefSeq" id="WP_108032452.1">
    <property type="nucleotide sequence ID" value="NZ_QAOM01000007.1"/>
</dbReference>
<sequence length="801" mass="86692">MAVPKIIAYDVELRSVNPVRRFERPKAYTNDLNSVEFQFKILDMTSTDLETATAITLVYMRDGSFFANPATDVTRVGNVFSYLLKENEGNHAGVAQIQLVVTVDGMELASQLFDFEIVNGLETKVAQEVMIYDWTILTRDARAYIDQFVADEVLRDAQFDNAQFDRNVAFVGSQDQRAADFGASQTAQGNAYTAAEAARDLDFGEAEALRAAGYDADHSRADTDHTRAENDSTLAGTDHTRAESDSTLAGTDHTRAETDHTRADADSATVAGFNTRLTAEETATANNKISAVKGKTFADVDARFEDVEVDTTMMGTNIVMGGDFSNGSGDWYPSSATIAITNGEVVLTPTTQYGRAMYTVPNYANYKGHMMYLAGIVKTDESQCVLHLNDGVGMLIAPNKVTGAYHRVSANLKVSINATTLRIILQDPRTSGWTNSYLDNVTLIDLTAAFGAGNEPTAEQMDGIMAKFTNSWFDGTKNLFRANATLNKLMAVDARTEFETKNGLVNGDMTSGTAGWSSHDSTLSASGNTLSAVGLGAGNIVIVGKETQIDAVVGNKLYIRLKTRIPNVSASSMQPYFNGTNSSLASNAQSAIFVTSPVINQYYTPSAVVTVPSGVSGKIRIANRAIYPDATTALNSILETQYTFVIDLTATFGAGKEPTLAEMDRLMARFPNSWFDGVKPIQTIETLYREKAEKYQEPWIAPTLLNAWINIGGTDDAAGYMKDSLGFVHLKGIIYNGVITAGTVLFTLPAGYRPSKKLPVMALTSGGVIRLDIKNTGEVSIVSATSNSWLTLNNLTFRAEV</sequence>
<evidence type="ECO:0008006" key="4">
    <source>
        <dbReference type="Google" id="ProtNLM"/>
    </source>
</evidence>
<feature type="compositionally biased region" description="Basic and acidic residues" evidence="1">
    <location>
        <begin position="215"/>
        <end position="230"/>
    </location>
</feature>
<accession>A0A2T5ILU5</accession>
<feature type="region of interest" description="Disordered" evidence="1">
    <location>
        <begin position="214"/>
        <end position="264"/>
    </location>
</feature>
<dbReference type="OrthoDB" id="2667186at2"/>
<name>A0A2T5ILU5_9LACT</name>
<evidence type="ECO:0000313" key="2">
    <source>
        <dbReference type="EMBL" id="PTQ84792.1"/>
    </source>
</evidence>
<dbReference type="Proteomes" id="UP000244161">
    <property type="component" value="Unassembled WGS sequence"/>
</dbReference>
<protein>
    <recommendedName>
        <fullName evidence="4">BppU N-terminal domain-containing protein</fullName>
    </recommendedName>
</protein>
<gene>
    <name evidence="2" type="ORF">C8U37_107160</name>
</gene>
<proteinExistence type="predicted"/>
<reference evidence="2 3" key="1">
    <citation type="submission" date="2018-04" db="EMBL/GenBank/DDBJ databases">
        <title>Genomic Encyclopedia of Archaeal and Bacterial Type Strains, Phase II (KMG-II): from individual species to whole genera.</title>
        <authorList>
            <person name="Goeker M."/>
        </authorList>
    </citation>
    <scope>NUCLEOTIDE SEQUENCE [LARGE SCALE GENOMIC DNA]</scope>
    <source>
        <strain evidence="2 3">DSM 18806</strain>
    </source>
</reference>
<evidence type="ECO:0000313" key="3">
    <source>
        <dbReference type="Proteomes" id="UP000244161"/>
    </source>
</evidence>
<keyword evidence="3" id="KW-1185">Reference proteome</keyword>
<organism evidence="2 3">
    <name type="scientific">Trichococcus patagoniensis</name>
    <dbReference type="NCBI Taxonomy" id="382641"/>
    <lineage>
        <taxon>Bacteria</taxon>
        <taxon>Bacillati</taxon>
        <taxon>Bacillota</taxon>
        <taxon>Bacilli</taxon>
        <taxon>Lactobacillales</taxon>
        <taxon>Carnobacteriaceae</taxon>
        <taxon>Trichococcus</taxon>
    </lineage>
</organism>
<dbReference type="EMBL" id="QAOM01000007">
    <property type="protein sequence ID" value="PTQ84792.1"/>
    <property type="molecule type" value="Genomic_DNA"/>
</dbReference>